<dbReference type="RefSeq" id="WP_205761999.1">
    <property type="nucleotide sequence ID" value="NZ_JABDTL010000002.1"/>
</dbReference>
<keyword evidence="4 7" id="KW-0812">Transmembrane</keyword>
<organism evidence="9 10">
    <name type="scientific">Longimicrobium terrae</name>
    <dbReference type="NCBI Taxonomy" id="1639882"/>
    <lineage>
        <taxon>Bacteria</taxon>
        <taxon>Pseudomonadati</taxon>
        <taxon>Gemmatimonadota</taxon>
        <taxon>Longimicrobiia</taxon>
        <taxon>Longimicrobiales</taxon>
        <taxon>Longimicrobiaceae</taxon>
        <taxon>Longimicrobium</taxon>
    </lineage>
</organism>
<comment type="similarity">
    <text evidence="2">Belongs to the cation diffusion facilitator (CDF) transporter (TC 2.A.4) family.</text>
</comment>
<keyword evidence="6 7" id="KW-0472">Membrane</keyword>
<feature type="transmembrane region" description="Helical" evidence="7">
    <location>
        <begin position="50"/>
        <end position="68"/>
    </location>
</feature>
<dbReference type="InterPro" id="IPR050291">
    <property type="entry name" value="CDF_Transporter"/>
</dbReference>
<feature type="transmembrane region" description="Helical" evidence="7">
    <location>
        <begin position="88"/>
        <end position="108"/>
    </location>
</feature>
<keyword evidence="10" id="KW-1185">Reference proteome</keyword>
<feature type="transmembrane region" description="Helical" evidence="7">
    <location>
        <begin position="133"/>
        <end position="152"/>
    </location>
</feature>
<dbReference type="PANTHER" id="PTHR43840:SF15">
    <property type="entry name" value="MITOCHONDRIAL METAL TRANSPORTER 1-RELATED"/>
    <property type="match status" value="1"/>
</dbReference>
<evidence type="ECO:0000259" key="8">
    <source>
        <dbReference type="Pfam" id="PF01545"/>
    </source>
</evidence>
<dbReference type="GO" id="GO:0008324">
    <property type="term" value="F:monoatomic cation transmembrane transporter activity"/>
    <property type="evidence" value="ECO:0007669"/>
    <property type="project" value="InterPro"/>
</dbReference>
<name>A0A841H3H2_9BACT</name>
<keyword evidence="3" id="KW-0813">Transport</keyword>
<dbReference type="InterPro" id="IPR027469">
    <property type="entry name" value="Cation_efflux_TMD_sf"/>
</dbReference>
<gene>
    <name evidence="9" type="ORF">HNQ61_004118</name>
</gene>
<evidence type="ECO:0000313" key="10">
    <source>
        <dbReference type="Proteomes" id="UP000582837"/>
    </source>
</evidence>
<dbReference type="AlphaFoldDB" id="A0A841H3H2"/>
<feature type="transmembrane region" description="Helical" evidence="7">
    <location>
        <begin position="23"/>
        <end position="44"/>
    </location>
</feature>
<evidence type="ECO:0000256" key="6">
    <source>
        <dbReference type="ARBA" id="ARBA00023136"/>
    </source>
</evidence>
<evidence type="ECO:0000313" key="9">
    <source>
        <dbReference type="EMBL" id="MBB6072456.1"/>
    </source>
</evidence>
<keyword evidence="5 7" id="KW-1133">Transmembrane helix</keyword>
<dbReference type="NCBIfam" id="TIGR01297">
    <property type="entry name" value="CDF"/>
    <property type="match status" value="1"/>
</dbReference>
<evidence type="ECO:0000256" key="4">
    <source>
        <dbReference type="ARBA" id="ARBA00022692"/>
    </source>
</evidence>
<reference evidence="9 10" key="1">
    <citation type="submission" date="2020-08" db="EMBL/GenBank/DDBJ databases">
        <title>Genomic Encyclopedia of Type Strains, Phase IV (KMG-IV): sequencing the most valuable type-strain genomes for metagenomic binning, comparative biology and taxonomic classification.</title>
        <authorList>
            <person name="Goeker M."/>
        </authorList>
    </citation>
    <scope>NUCLEOTIDE SEQUENCE [LARGE SCALE GENOMIC DNA]</scope>
    <source>
        <strain evidence="9 10">DSM 29007</strain>
    </source>
</reference>
<feature type="transmembrane region" description="Helical" evidence="7">
    <location>
        <begin position="179"/>
        <end position="199"/>
    </location>
</feature>
<dbReference type="SUPFAM" id="SSF161111">
    <property type="entry name" value="Cation efflux protein transmembrane domain-like"/>
    <property type="match status" value="1"/>
</dbReference>
<dbReference type="InterPro" id="IPR058533">
    <property type="entry name" value="Cation_efflux_TM"/>
</dbReference>
<evidence type="ECO:0000256" key="5">
    <source>
        <dbReference type="ARBA" id="ARBA00022989"/>
    </source>
</evidence>
<comment type="subcellular location">
    <subcellularLocation>
        <location evidence="1">Membrane</location>
        <topology evidence="1">Multi-pass membrane protein</topology>
    </subcellularLocation>
</comment>
<dbReference type="Gene3D" id="1.20.1510.10">
    <property type="entry name" value="Cation efflux protein transmembrane domain"/>
    <property type="match status" value="1"/>
</dbReference>
<sequence>MRARDGFDPPESRERDMNRARRLEWATLAWMASIIFVMYLTMGASQAMRTAWIEDILSLVPPIAFLVASRYQGRRPTERFPYGFHRTIAIAFLCASVALAFFGVLLLFEAGTSLISREHPTIGTTVVFGRQVWLGWLMMGALLYSVVPPVILGRMKLPLAERLHDKALHADAAMNKADWMTGLAAIAGVLGIGLGWWWADALAAALISLDVLRDGWKNLTQSVRDLMDERPTEVGGSEPDPLPDRIRESLLALDWVADADVRLREEGHLLSGEAFIVPREEAGLTRRLEAAGREIQAMDWRLYDVSLVPVTSLAQDPAPDKAASSR</sequence>
<evidence type="ECO:0000256" key="3">
    <source>
        <dbReference type="ARBA" id="ARBA00022448"/>
    </source>
</evidence>
<evidence type="ECO:0000256" key="1">
    <source>
        <dbReference type="ARBA" id="ARBA00004141"/>
    </source>
</evidence>
<proteinExistence type="inferred from homology"/>
<dbReference type="PANTHER" id="PTHR43840">
    <property type="entry name" value="MITOCHONDRIAL METAL TRANSPORTER 1-RELATED"/>
    <property type="match status" value="1"/>
</dbReference>
<accession>A0A841H3H2</accession>
<evidence type="ECO:0000256" key="2">
    <source>
        <dbReference type="ARBA" id="ARBA00008114"/>
    </source>
</evidence>
<dbReference type="Proteomes" id="UP000582837">
    <property type="component" value="Unassembled WGS sequence"/>
</dbReference>
<evidence type="ECO:0000256" key="7">
    <source>
        <dbReference type="SAM" id="Phobius"/>
    </source>
</evidence>
<protein>
    <submittedName>
        <fullName evidence="9">Cation diffusion facilitator family transporter</fullName>
    </submittedName>
</protein>
<feature type="domain" description="Cation efflux protein transmembrane" evidence="8">
    <location>
        <begin position="31"/>
        <end position="227"/>
    </location>
</feature>
<dbReference type="EMBL" id="JACHIA010000015">
    <property type="protein sequence ID" value="MBB6072456.1"/>
    <property type="molecule type" value="Genomic_DNA"/>
</dbReference>
<dbReference type="Pfam" id="PF01545">
    <property type="entry name" value="Cation_efflux"/>
    <property type="match status" value="1"/>
</dbReference>
<dbReference type="InterPro" id="IPR002524">
    <property type="entry name" value="Cation_efflux"/>
</dbReference>
<comment type="caution">
    <text evidence="9">The sequence shown here is derived from an EMBL/GenBank/DDBJ whole genome shotgun (WGS) entry which is preliminary data.</text>
</comment>
<dbReference type="GO" id="GO:0016020">
    <property type="term" value="C:membrane"/>
    <property type="evidence" value="ECO:0007669"/>
    <property type="project" value="UniProtKB-SubCell"/>
</dbReference>